<name>A0AAP4M485_9GAMM</name>
<dbReference type="EMBL" id="JACANG010000036">
    <property type="protein sequence ID" value="MDM1719971.1"/>
    <property type="molecule type" value="Genomic_DNA"/>
</dbReference>
<dbReference type="Proteomes" id="UP000663954">
    <property type="component" value="Chromosome"/>
</dbReference>
<evidence type="ECO:0000313" key="6">
    <source>
        <dbReference type="Proteomes" id="UP001174419"/>
    </source>
</evidence>
<dbReference type="Proteomes" id="UP000405075">
    <property type="component" value="Chromosome"/>
</dbReference>
<reference evidence="3" key="5">
    <citation type="submission" date="2021-03" db="EMBL/GenBank/DDBJ databases">
        <authorList>
            <person name="Ma J."/>
        </authorList>
    </citation>
    <scope>NUCLEOTIDE SEQUENCE</scope>
    <source>
        <strain evidence="3">GX5</strain>
    </source>
</reference>
<keyword evidence="5" id="KW-1185">Reference proteome</keyword>
<evidence type="ECO:0000313" key="3">
    <source>
        <dbReference type="EMBL" id="QTD63029.1"/>
    </source>
</evidence>
<proteinExistence type="predicted"/>
<evidence type="ECO:0000313" key="2">
    <source>
        <dbReference type="EMBL" id="QGM28889.1"/>
    </source>
</evidence>
<dbReference type="AlphaFoldDB" id="A0AAP4M485"/>
<sequence length="87" mass="10257">MVEHKKDVYKSTSRGFENLAANDISLIIEYSGSFSVRELWSNLVDYTNRFFLLIQDKYSMKDSSFFLNNLNYLTIFTIILEKLKKLS</sequence>
<reference evidence="4" key="1">
    <citation type="submission" date="2019-11" db="EMBL/GenBank/DDBJ databases">
        <title>Escherichia coli 1916D6.</title>
        <authorList>
            <person name="Yao H."/>
            <person name="Du X."/>
            <person name="Yu R."/>
            <person name="Li A."/>
        </authorList>
    </citation>
    <scope>NUCLEOTIDE SEQUENCE [LARGE SCALE GENOMIC DNA]</scope>
    <source>
        <strain evidence="4">19110F47</strain>
    </source>
</reference>
<dbReference type="EMBL" id="CP046045">
    <property type="protein sequence ID" value="QGM28889.1"/>
    <property type="molecule type" value="Genomic_DNA"/>
</dbReference>
<dbReference type="Proteomes" id="UP001174419">
    <property type="component" value="Unassembled WGS sequence"/>
</dbReference>
<evidence type="ECO:0000313" key="1">
    <source>
        <dbReference type="EMBL" id="MDM1719971.1"/>
    </source>
</evidence>
<evidence type="ECO:0000313" key="5">
    <source>
        <dbReference type="Proteomes" id="UP000663954"/>
    </source>
</evidence>
<reference evidence="1" key="4">
    <citation type="submission" date="2020-06" db="EMBL/GenBank/DDBJ databases">
        <authorList>
            <person name="Dong N."/>
        </authorList>
    </citation>
    <scope>NUCLEOTIDE SEQUENCE</scope>
    <source>
        <strain evidence="1">DF49-4</strain>
    </source>
</reference>
<reference evidence="3 5" key="3">
    <citation type="journal article" date="2020" name="Front. Cell. Infect. Microbiol.">
        <title>Characterization of Three Porcine Acinetobacter towneri Strains Co-Harboring tet(X3) and bla OXA-58.</title>
        <authorList>
            <person name="Ma J."/>
            <person name="Wang J."/>
            <person name="Feng J."/>
            <person name="Liu Y."/>
            <person name="Yang B."/>
            <person name="Li R."/>
            <person name="Bai L."/>
            <person name="He T."/>
            <person name="Wang X."/>
            <person name="Yang Z."/>
        </authorList>
    </citation>
    <scope>NUCLEOTIDE SEQUENCE [LARGE SCALE GENOMIC DNA]</scope>
    <source>
        <strain evidence="3 5">GX5</strain>
    </source>
</reference>
<gene>
    <name evidence="2" type="ORF">GJD93_13695</name>
    <name evidence="1" type="ORF">HX110_12755</name>
    <name evidence="3" type="ORF">J4G45_13450</name>
</gene>
<organism evidence="1 6">
    <name type="scientific">Acinetobacter towneri</name>
    <dbReference type="NCBI Taxonomy" id="202956"/>
    <lineage>
        <taxon>Bacteria</taxon>
        <taxon>Pseudomonadati</taxon>
        <taxon>Pseudomonadota</taxon>
        <taxon>Gammaproteobacteria</taxon>
        <taxon>Moraxellales</taxon>
        <taxon>Moraxellaceae</taxon>
        <taxon>Acinetobacter</taxon>
    </lineage>
</organism>
<reference evidence="2" key="2">
    <citation type="submission" date="2019-11" db="EMBL/GenBank/DDBJ databases">
        <authorList>
            <person name="Yao H."/>
            <person name="Du X."/>
            <person name="Yu R."/>
            <person name="Li A."/>
        </authorList>
    </citation>
    <scope>NUCLEOTIDE SEQUENCE</scope>
    <source>
        <strain evidence="2">19110F47</strain>
    </source>
</reference>
<dbReference type="EMBL" id="CP071770">
    <property type="protein sequence ID" value="QTD63029.1"/>
    <property type="molecule type" value="Genomic_DNA"/>
</dbReference>
<protein>
    <submittedName>
        <fullName evidence="1">Uncharacterized protein</fullName>
    </submittedName>
</protein>
<accession>A0AAP4M485</accession>
<reference evidence="1" key="6">
    <citation type="journal article" date="2022" name="Sci. Total Environ.">
        <title>Prevalence, transmission, and molecular epidemiology of tet(X)-positive bacteria among humans, animals, and environmental niches in China: An epidemiological, and genomic-based study.</title>
        <authorList>
            <person name="Dong N."/>
            <person name="Zeng Y."/>
            <person name="Cai C."/>
            <person name="Sun C."/>
            <person name="Lu J."/>
            <person name="Liu C."/>
            <person name="Zhou H."/>
            <person name="Sun Q."/>
            <person name="Shu L."/>
            <person name="Wang H."/>
            <person name="Wang Y."/>
            <person name="Wang S."/>
            <person name="Wu C."/>
            <person name="Chan E.W."/>
            <person name="Chen G."/>
            <person name="Shen Z."/>
            <person name="Chen S."/>
            <person name="Zhang R."/>
        </authorList>
    </citation>
    <scope>NUCLEOTIDE SEQUENCE</scope>
    <source>
        <strain evidence="1">DF49-4</strain>
    </source>
</reference>
<evidence type="ECO:0000313" key="4">
    <source>
        <dbReference type="Proteomes" id="UP000405075"/>
    </source>
</evidence>